<name>A0A813K0H3_POLGL</name>
<dbReference type="EMBL" id="CAJNNW010027033">
    <property type="protein sequence ID" value="CAE8689186.1"/>
    <property type="molecule type" value="Genomic_DNA"/>
</dbReference>
<comment type="caution">
    <text evidence="2">The sequence shown here is derived from an EMBL/GenBank/DDBJ whole genome shotgun (WGS) entry which is preliminary data.</text>
</comment>
<dbReference type="PANTHER" id="PTHR34494:SF1">
    <property type="entry name" value="PROTEIN CBG25024"/>
    <property type="match status" value="1"/>
</dbReference>
<keyword evidence="1" id="KW-1133">Transmembrane helix</keyword>
<sequence>MAQPLNAECSFLGPTTRRTQEQFSKECPIVSQARSAVEASMGNNEAALQTQMVFAANMNDAVDSSPGIGHLKAAIHEACGDKSGAEKALHMANGTTSLAAFGLVAGAAFGGPVGSVILGSAGTAAGLLRLPAMQLARLGTVGSVWIRWMLIADRMQQLYLRMT</sequence>
<evidence type="ECO:0000313" key="2">
    <source>
        <dbReference type="EMBL" id="CAE8689186.1"/>
    </source>
</evidence>
<reference evidence="2" key="1">
    <citation type="submission" date="2021-02" db="EMBL/GenBank/DDBJ databases">
        <authorList>
            <person name="Dougan E. K."/>
            <person name="Rhodes N."/>
            <person name="Thang M."/>
            <person name="Chan C."/>
        </authorList>
    </citation>
    <scope>NUCLEOTIDE SEQUENCE</scope>
</reference>
<dbReference type="AlphaFoldDB" id="A0A813K0H3"/>
<feature type="transmembrane region" description="Helical" evidence="1">
    <location>
        <begin position="98"/>
        <end position="122"/>
    </location>
</feature>
<organism evidence="2 3">
    <name type="scientific">Polarella glacialis</name>
    <name type="common">Dinoflagellate</name>
    <dbReference type="NCBI Taxonomy" id="89957"/>
    <lineage>
        <taxon>Eukaryota</taxon>
        <taxon>Sar</taxon>
        <taxon>Alveolata</taxon>
        <taxon>Dinophyceae</taxon>
        <taxon>Suessiales</taxon>
        <taxon>Suessiaceae</taxon>
        <taxon>Polarella</taxon>
    </lineage>
</organism>
<accession>A0A813K0H3</accession>
<gene>
    <name evidence="2" type="ORF">PGLA2088_LOCUS26353</name>
</gene>
<evidence type="ECO:0000256" key="1">
    <source>
        <dbReference type="SAM" id="Phobius"/>
    </source>
</evidence>
<dbReference type="Proteomes" id="UP000626109">
    <property type="component" value="Unassembled WGS sequence"/>
</dbReference>
<protein>
    <submittedName>
        <fullName evidence="2">Uncharacterized protein</fullName>
    </submittedName>
</protein>
<evidence type="ECO:0000313" key="3">
    <source>
        <dbReference type="Proteomes" id="UP000626109"/>
    </source>
</evidence>
<dbReference type="PANTHER" id="PTHR34494">
    <property type="entry name" value="PROTEIN CBG25024"/>
    <property type="match status" value="1"/>
</dbReference>
<keyword evidence="1" id="KW-0812">Transmembrane</keyword>
<feature type="transmembrane region" description="Helical" evidence="1">
    <location>
        <begin position="134"/>
        <end position="152"/>
    </location>
</feature>
<proteinExistence type="predicted"/>
<keyword evidence="1" id="KW-0472">Membrane</keyword>